<dbReference type="InterPro" id="IPR017455">
    <property type="entry name" value="Znf_FYVE-rel"/>
</dbReference>
<feature type="repeat" description="ANK" evidence="6">
    <location>
        <begin position="196"/>
        <end position="220"/>
    </location>
</feature>
<evidence type="ECO:0000256" key="5">
    <source>
        <dbReference type="ARBA" id="ARBA00023043"/>
    </source>
</evidence>
<dbReference type="PROSITE" id="PS50088">
    <property type="entry name" value="ANK_REPEAT"/>
    <property type="match status" value="4"/>
</dbReference>
<feature type="repeat" description="ANK" evidence="6">
    <location>
        <begin position="129"/>
        <end position="161"/>
    </location>
</feature>
<dbReference type="SUPFAM" id="SSF48403">
    <property type="entry name" value="Ankyrin repeat"/>
    <property type="match status" value="1"/>
</dbReference>
<reference evidence="10 11" key="1">
    <citation type="journal article" date="2019" name="Environ. Microbiol.">
        <title>At the nexus of three kingdoms: the genome of the mycorrhizal fungus Gigaspora margarita provides insights into plant, endobacterial and fungal interactions.</title>
        <authorList>
            <person name="Venice F."/>
            <person name="Ghignone S."/>
            <person name="Salvioli di Fossalunga A."/>
            <person name="Amselem J."/>
            <person name="Novero M."/>
            <person name="Xianan X."/>
            <person name="Sedzielewska Toro K."/>
            <person name="Morin E."/>
            <person name="Lipzen A."/>
            <person name="Grigoriev I.V."/>
            <person name="Henrissat B."/>
            <person name="Martin F.M."/>
            <person name="Bonfante P."/>
        </authorList>
    </citation>
    <scope>NUCLEOTIDE SEQUENCE [LARGE SCALE GENOMIC DNA]</scope>
    <source>
        <strain evidence="10 11">BEG34</strain>
    </source>
</reference>
<feature type="repeat" description="ANK" evidence="6">
    <location>
        <begin position="162"/>
        <end position="195"/>
    </location>
</feature>
<dbReference type="InterPro" id="IPR002110">
    <property type="entry name" value="Ankyrin_rpt"/>
</dbReference>
<dbReference type="InterPro" id="IPR013083">
    <property type="entry name" value="Znf_RING/FYVE/PHD"/>
</dbReference>
<dbReference type="GO" id="GO:0005634">
    <property type="term" value="C:nucleus"/>
    <property type="evidence" value="ECO:0007669"/>
    <property type="project" value="TreeGrafter"/>
</dbReference>
<feature type="region of interest" description="Disordered" evidence="8">
    <location>
        <begin position="499"/>
        <end position="543"/>
    </location>
</feature>
<keyword evidence="2" id="KW-0677">Repeat</keyword>
<feature type="repeat" description="ANK" evidence="6">
    <location>
        <begin position="95"/>
        <end position="128"/>
    </location>
</feature>
<evidence type="ECO:0000256" key="3">
    <source>
        <dbReference type="ARBA" id="ARBA00022771"/>
    </source>
</evidence>
<keyword evidence="11" id="KW-1185">Reference proteome</keyword>
<proteinExistence type="predicted"/>
<dbReference type="EMBL" id="WTPW01000892">
    <property type="protein sequence ID" value="KAF0471504.1"/>
    <property type="molecule type" value="Genomic_DNA"/>
</dbReference>
<dbReference type="Gene3D" id="3.30.40.10">
    <property type="entry name" value="Zinc/RING finger domain, C3HC4 (zinc finger)"/>
    <property type="match status" value="1"/>
</dbReference>
<dbReference type="InterPro" id="IPR050776">
    <property type="entry name" value="Ank_Repeat/CDKN_Inhibitor"/>
</dbReference>
<evidence type="ECO:0000256" key="2">
    <source>
        <dbReference type="ARBA" id="ARBA00022737"/>
    </source>
</evidence>
<organism evidence="10 11">
    <name type="scientific">Gigaspora margarita</name>
    <dbReference type="NCBI Taxonomy" id="4874"/>
    <lineage>
        <taxon>Eukaryota</taxon>
        <taxon>Fungi</taxon>
        <taxon>Fungi incertae sedis</taxon>
        <taxon>Mucoromycota</taxon>
        <taxon>Glomeromycotina</taxon>
        <taxon>Glomeromycetes</taxon>
        <taxon>Diversisporales</taxon>
        <taxon>Gigasporaceae</taxon>
        <taxon>Gigaspora</taxon>
    </lineage>
</organism>
<keyword evidence="4" id="KW-0862">Zinc</keyword>
<dbReference type="InterPro" id="IPR036770">
    <property type="entry name" value="Ankyrin_rpt-contain_sf"/>
</dbReference>
<evidence type="ECO:0000313" key="10">
    <source>
        <dbReference type="EMBL" id="KAF0471504.1"/>
    </source>
</evidence>
<feature type="compositionally biased region" description="Low complexity" evidence="8">
    <location>
        <begin position="345"/>
        <end position="359"/>
    </location>
</feature>
<evidence type="ECO:0000256" key="1">
    <source>
        <dbReference type="ARBA" id="ARBA00022723"/>
    </source>
</evidence>
<dbReference type="InterPro" id="IPR000306">
    <property type="entry name" value="Znf_FYVE"/>
</dbReference>
<keyword evidence="10" id="KW-0418">Kinase</keyword>
<name>A0A8H4ABP3_GIGMA</name>
<dbReference type="GO" id="GO:0016301">
    <property type="term" value="F:kinase activity"/>
    <property type="evidence" value="ECO:0007669"/>
    <property type="project" value="UniProtKB-KW"/>
</dbReference>
<dbReference type="Pfam" id="PF12796">
    <property type="entry name" value="Ank_2"/>
    <property type="match status" value="1"/>
</dbReference>
<evidence type="ECO:0000313" key="11">
    <source>
        <dbReference type="Proteomes" id="UP000439903"/>
    </source>
</evidence>
<dbReference type="Pfam" id="PF01363">
    <property type="entry name" value="FYVE"/>
    <property type="match status" value="1"/>
</dbReference>
<gene>
    <name evidence="10" type="ORF">F8M41_025232</name>
</gene>
<evidence type="ECO:0000256" key="7">
    <source>
        <dbReference type="PROSITE-ProRule" id="PRU00091"/>
    </source>
</evidence>
<dbReference type="PANTHER" id="PTHR24201">
    <property type="entry name" value="ANK_REP_REGION DOMAIN-CONTAINING PROTEIN"/>
    <property type="match status" value="1"/>
</dbReference>
<dbReference type="OrthoDB" id="660555at2759"/>
<keyword evidence="3 7" id="KW-0863">Zinc-finger</keyword>
<dbReference type="InterPro" id="IPR011011">
    <property type="entry name" value="Znf_FYVE_PHD"/>
</dbReference>
<keyword evidence="1" id="KW-0479">Metal-binding</keyword>
<evidence type="ECO:0000256" key="8">
    <source>
        <dbReference type="SAM" id="MobiDB-lite"/>
    </source>
</evidence>
<feature type="domain" description="FYVE-type" evidence="9">
    <location>
        <begin position="581"/>
        <end position="654"/>
    </location>
</feature>
<dbReference type="GO" id="GO:0008270">
    <property type="term" value="F:zinc ion binding"/>
    <property type="evidence" value="ECO:0007669"/>
    <property type="project" value="UniProtKB-KW"/>
</dbReference>
<accession>A0A8H4ABP3</accession>
<dbReference type="PROSITE" id="PS50297">
    <property type="entry name" value="ANK_REP_REGION"/>
    <property type="match status" value="4"/>
</dbReference>
<dbReference type="PRINTS" id="PR01415">
    <property type="entry name" value="ANKYRIN"/>
</dbReference>
<dbReference type="PROSITE" id="PS50178">
    <property type="entry name" value="ZF_FYVE"/>
    <property type="match status" value="1"/>
</dbReference>
<dbReference type="SMART" id="SM00248">
    <property type="entry name" value="ANK"/>
    <property type="match status" value="5"/>
</dbReference>
<evidence type="ECO:0000256" key="6">
    <source>
        <dbReference type="PROSITE-ProRule" id="PRU00023"/>
    </source>
</evidence>
<dbReference type="AlphaFoldDB" id="A0A8H4ABP3"/>
<evidence type="ECO:0000256" key="4">
    <source>
        <dbReference type="ARBA" id="ARBA00022833"/>
    </source>
</evidence>
<dbReference type="SUPFAM" id="SSF57903">
    <property type="entry name" value="FYVE/PHD zinc finger"/>
    <property type="match status" value="1"/>
</dbReference>
<sequence length="656" mass="73387">MASPEISTPDSVYPPIPGENHRYYGNIHKKQVILHSNVQAFGDTSSFPQVFVNNMDIHEAAATGNIDRVKELLDPQGAGETTSSFLLANEVSSASGLTPLHYAASRGHTDIVKWLVIDAGAIIDLEDQTGETALLKASYNGHLSIVAWLLKKSANVEQKDNDGWTALHNASSQGHLLVVKHLLEHTSANVDVKSNKGHTPLMNAASKGHIVVVRYLLNHGNANPFIKNSSGESAYDVAALSQQVYICELLEKVERDWWKNKRLLQTTSFDDYMNLPATNQPYDVYVFHNTVPVIIHENQRLSSSFSLSIRNPPKFSANNLLKSDSCSPWSLHPEGKPCTKDEVQLPLGPSLSSTSSKPSQNDWEWFTEWAVDESYPRVGPQGWQYAKKFDDPDSFWSESLPSNSNVGVRRRRWVRIMKRHVDISDELDYLERADAIFKKYPTNSKGKSVDLSFTDKSARYKEAIEILSSGIKTDHNEQRKSKATLLKKNLTQLVEFQGSNSHDIPTAPNMLKPLSPTSPSYRSDATISNNETPSTASSETIEQPWIDLTAPSSPRTHPQTGIDMTNAQAPTSHNQFKWENDEDANECRLCNKKFRLWTRRHHCRRCGQIVCDQCSTKRAIIPPSQVISDPSSSDVVVQHSQYHRVCDSCFKAMGHS</sequence>
<evidence type="ECO:0000259" key="9">
    <source>
        <dbReference type="PROSITE" id="PS50178"/>
    </source>
</evidence>
<dbReference type="Pfam" id="PF00023">
    <property type="entry name" value="Ank"/>
    <property type="match status" value="1"/>
</dbReference>
<dbReference type="SMART" id="SM00064">
    <property type="entry name" value="FYVE"/>
    <property type="match status" value="1"/>
</dbReference>
<protein>
    <submittedName>
        <fullName evidence="10">1-phosphatidylinositol-3-phosphate 5-kinase</fullName>
    </submittedName>
</protein>
<dbReference type="Proteomes" id="UP000439903">
    <property type="component" value="Unassembled WGS sequence"/>
</dbReference>
<dbReference type="Pfam" id="PF13637">
    <property type="entry name" value="Ank_4"/>
    <property type="match status" value="1"/>
</dbReference>
<feature type="compositionally biased region" description="Polar residues" evidence="8">
    <location>
        <begin position="515"/>
        <end position="541"/>
    </location>
</feature>
<comment type="caution">
    <text evidence="10">The sequence shown here is derived from an EMBL/GenBank/DDBJ whole genome shotgun (WGS) entry which is preliminary data.</text>
</comment>
<keyword evidence="5 6" id="KW-0040">ANK repeat</keyword>
<keyword evidence="10" id="KW-0808">Transferase</keyword>
<feature type="region of interest" description="Disordered" evidence="8">
    <location>
        <begin position="340"/>
        <end position="360"/>
    </location>
</feature>
<dbReference type="PANTHER" id="PTHR24201:SF16">
    <property type="entry name" value="ANKYRIN-1-LIKE-RELATED"/>
    <property type="match status" value="1"/>
</dbReference>
<dbReference type="Gene3D" id="1.25.40.20">
    <property type="entry name" value="Ankyrin repeat-containing domain"/>
    <property type="match status" value="2"/>
</dbReference>